<reference evidence="2 3" key="1">
    <citation type="submission" date="2020-10" db="EMBL/GenBank/DDBJ databases">
        <title>Connecting structure to function with the recovery of over 1000 high-quality activated sludge metagenome-assembled genomes encoding full-length rRNA genes using long-read sequencing.</title>
        <authorList>
            <person name="Singleton C.M."/>
            <person name="Petriglieri F."/>
            <person name="Kristensen J.M."/>
            <person name="Kirkegaard R.H."/>
            <person name="Michaelsen T.Y."/>
            <person name="Andersen M.H."/>
            <person name="Karst S.M."/>
            <person name="Dueholm M.S."/>
            <person name="Nielsen P.H."/>
            <person name="Albertsen M."/>
        </authorList>
    </citation>
    <scope>NUCLEOTIDE SEQUENCE [LARGE SCALE GENOMIC DNA]</scope>
    <source>
        <strain evidence="2">Ribe_18-Q3-R11-54_BAT3C.373</strain>
    </source>
</reference>
<comment type="caution">
    <text evidence="2">The sequence shown here is derived from an EMBL/GenBank/DDBJ whole genome shotgun (WGS) entry which is preliminary data.</text>
</comment>
<sequence length="1071" mass="125429">MNRSFLYLLFIVLWSQSKVTAQNALEIFGKNKVQYNDDLQDWWVYETNSVIYYWYGKSRQLAQFYIEIAEQENTKIQTLFEYHLKEKIELVIYSDLSDLYQTNLDLDASYTSENWSQEPKVTGQKILLYFDGNHEHAIKLLQKGLIQIYFNALFSGTNLQEVVQKVISLKLPLWFEKGLIEYLGDGWEDKDLEALGDTWNQKISFRKYSAKYPSIAGKSFWRYLVLTYGDQIISNWLYMIRIQKDISQSTRLVFQLTLQNLQEDWKDYYIRELQTNNSNQSIPTIKIKLKKEEQIIKVIFSKIDSNFLLITNQNGCKRIKILNTRSGKTKTIYKYGYRNKVTLPDFNYPIYFENQIDKSINIIDERRNRPFIKSFNKNLNKSKKLYFPEDIERIYDAISMNQESIILSATNNGFSDIFEYQLKSRTYNKWTDDIYDDLDLHTKDNINSIILFKSNRMDTISKINKIDSILPLDPFQLYSFNNKLNSKIGNELKVLKDATLESYSFIDTNYYVLKVNLKPNNIFYLYNNGKKIEMNVKQLDLVGFNSTQNEILKIYKNTKNKYQFSLIELKELILQNNLIEEIDSQESLQQNRSDGELYKTDSLVESTNIHFISKFGDPLNVKNIVQEFENKTVKLKRDFHRNDTKANIYSGTLNQFNSNLSIAYRNKFQIEEISSTLNNDILFGGLTTYSTLSQNYSPPPLGILLKARVKELFENYFIEVGVRIPTNLVGSESYVKFDFFKKRWDHTMAFYRKVDREIVPSLGILDWQLTTKTLLVNYQIKYPWDIYKRFSLSTTIRNDHEYLKAIDKVSLDSAGRNIPLIGTRLEYVFDNSLDLSLNLKQGTQFKIFFETAKRFLKSDEQSGKFIPFDGLLMVLGFDARYHVPILKHATFSNRIFFNSSFGKDRILSNVGGTENWLLPKYNYEFQSNANSNYAYSQLVTEVRGHPLGARKGSSSLVWSSEFRFPIIQYLLTQNVKKSFLRNLIIVGFFDSGLSWNGFIPNIAEAQKFVYHNENPAVIVDVIINRNPIISGTGIGIRSSLLGYYFRFDYGWPIDLKGFHKPLPHFSLGLDF</sequence>
<accession>A0A9D7XDC6</accession>
<evidence type="ECO:0000313" key="3">
    <source>
        <dbReference type="Proteomes" id="UP000808349"/>
    </source>
</evidence>
<dbReference type="InterPro" id="IPR001611">
    <property type="entry name" value="Leu-rich_rpt"/>
</dbReference>
<dbReference type="Proteomes" id="UP000808349">
    <property type="component" value="Unassembled WGS sequence"/>
</dbReference>
<feature type="signal peptide" evidence="1">
    <location>
        <begin position="1"/>
        <end position="21"/>
    </location>
</feature>
<evidence type="ECO:0008006" key="4">
    <source>
        <dbReference type="Google" id="ProtNLM"/>
    </source>
</evidence>
<gene>
    <name evidence="2" type="ORF">IPO85_03135</name>
</gene>
<proteinExistence type="predicted"/>
<name>A0A9D7XDC6_9BACT</name>
<keyword evidence="1" id="KW-0732">Signal</keyword>
<protein>
    <recommendedName>
        <fullName evidence="4">Bacterial surface antigen (D15) domain-containing protein</fullName>
    </recommendedName>
</protein>
<dbReference type="AlphaFoldDB" id="A0A9D7XDC6"/>
<evidence type="ECO:0000256" key="1">
    <source>
        <dbReference type="SAM" id="SignalP"/>
    </source>
</evidence>
<dbReference type="EMBL" id="JADKFW010000004">
    <property type="protein sequence ID" value="MBK9716515.1"/>
    <property type="molecule type" value="Genomic_DNA"/>
</dbReference>
<dbReference type="PROSITE" id="PS51450">
    <property type="entry name" value="LRR"/>
    <property type="match status" value="1"/>
</dbReference>
<dbReference type="Gene3D" id="2.40.160.50">
    <property type="entry name" value="membrane protein fhac: a member of the omp85/tpsb transporter family"/>
    <property type="match status" value="1"/>
</dbReference>
<feature type="chain" id="PRO_5039259671" description="Bacterial surface antigen (D15) domain-containing protein" evidence="1">
    <location>
        <begin position="22"/>
        <end position="1071"/>
    </location>
</feature>
<evidence type="ECO:0000313" key="2">
    <source>
        <dbReference type="EMBL" id="MBK9716515.1"/>
    </source>
</evidence>
<organism evidence="2 3">
    <name type="scientific">Candidatus Defluviibacterium haderslevense</name>
    <dbReference type="NCBI Taxonomy" id="2981993"/>
    <lineage>
        <taxon>Bacteria</taxon>
        <taxon>Pseudomonadati</taxon>
        <taxon>Bacteroidota</taxon>
        <taxon>Saprospiria</taxon>
        <taxon>Saprospirales</taxon>
        <taxon>Saprospiraceae</taxon>
        <taxon>Candidatus Defluviibacterium</taxon>
    </lineage>
</organism>